<evidence type="ECO:0000256" key="1">
    <source>
        <dbReference type="SAM" id="MobiDB-lite"/>
    </source>
</evidence>
<accession>A0A1Q9CLV5</accession>
<dbReference type="OrthoDB" id="10298752at2759"/>
<evidence type="ECO:0000313" key="3">
    <source>
        <dbReference type="Proteomes" id="UP000186817"/>
    </source>
</evidence>
<proteinExistence type="predicted"/>
<reference evidence="2 3" key="1">
    <citation type="submission" date="2016-02" db="EMBL/GenBank/DDBJ databases">
        <title>Genome analysis of coral dinoflagellate symbionts highlights evolutionary adaptations to a symbiotic lifestyle.</title>
        <authorList>
            <person name="Aranda M."/>
            <person name="Li Y."/>
            <person name="Liew Y.J."/>
            <person name="Baumgarten S."/>
            <person name="Simakov O."/>
            <person name="Wilson M."/>
            <person name="Piel J."/>
            <person name="Ashoor H."/>
            <person name="Bougouffa S."/>
            <person name="Bajic V.B."/>
            <person name="Ryu T."/>
            <person name="Ravasi T."/>
            <person name="Bayer T."/>
            <person name="Micklem G."/>
            <person name="Kim H."/>
            <person name="Bhak J."/>
            <person name="Lajeunesse T.C."/>
            <person name="Voolstra C.R."/>
        </authorList>
    </citation>
    <scope>NUCLEOTIDE SEQUENCE [LARGE SCALE GENOMIC DNA]</scope>
    <source>
        <strain evidence="2 3">CCMP2467</strain>
    </source>
</reference>
<dbReference type="Proteomes" id="UP000186817">
    <property type="component" value="Unassembled WGS sequence"/>
</dbReference>
<name>A0A1Q9CLV5_SYMMI</name>
<feature type="compositionally biased region" description="Basic and acidic residues" evidence="1">
    <location>
        <begin position="423"/>
        <end position="436"/>
    </location>
</feature>
<dbReference type="AlphaFoldDB" id="A0A1Q9CLV5"/>
<gene>
    <name evidence="2" type="ORF">AK812_SmicGene35277</name>
</gene>
<sequence length="561" mass="61617">MGDVILVRKPPSAIDHQFEPKAEEGVFLASGERTPGGARVMVARDGRTSVRVVQMPIMKDIEAIRWRVERGPQDQTVWVSTTGDVRWNAPPSDMITVEESVGEIQPWNDGNTASDIIRERFKKHLVPEVEKHLFGLFGHGFLVTPAADDEPDGEVKVGVVEAERPNPENTKTRYVIYSNKVEQQMIKDETTSHRLMVTESADAGVFMNPSTPEWELNKWMEGLSKELDTMEVKNVLEKVPQSKFPNARPVPSKLVLTKKPMEDSDVIIKSDMGASEVAALIQQAWNPRVRLVACRNFEKRRPTNMTAVVLDISCTWLIRDSNGEIQGAMVMYVDDALIIGDLEICTRLKAKLSSLWDLKVQGILKNHHMNLVVGETIIMSEDARRGTSGAMVAVLIEWASAGEDARRGTSGAAGAGTLAQRQGEAKATEEERQRGIRMAEKPGEAVEHGCIVLIRIFGCGGRGKVLDAGDALEETVMFRALECQGLIKLAHPLGRAHDAGVVEEGAEHGLARSMAIIRCVHREDCSARSDLGSRAADARQSLAAGTRAEAVLVREASMLEV</sequence>
<evidence type="ECO:0000313" key="2">
    <source>
        <dbReference type="EMBL" id="OLP83895.1"/>
    </source>
</evidence>
<feature type="compositionally biased region" description="Low complexity" evidence="1">
    <location>
        <begin position="408"/>
        <end position="417"/>
    </location>
</feature>
<dbReference type="EMBL" id="LSRX01001084">
    <property type="protein sequence ID" value="OLP83895.1"/>
    <property type="molecule type" value="Genomic_DNA"/>
</dbReference>
<feature type="region of interest" description="Disordered" evidence="1">
    <location>
        <begin position="406"/>
        <end position="436"/>
    </location>
</feature>
<keyword evidence="3" id="KW-1185">Reference proteome</keyword>
<protein>
    <submittedName>
        <fullName evidence="2">Uncharacterized protein</fullName>
    </submittedName>
</protein>
<organism evidence="2 3">
    <name type="scientific">Symbiodinium microadriaticum</name>
    <name type="common">Dinoflagellate</name>
    <name type="synonym">Zooxanthella microadriatica</name>
    <dbReference type="NCBI Taxonomy" id="2951"/>
    <lineage>
        <taxon>Eukaryota</taxon>
        <taxon>Sar</taxon>
        <taxon>Alveolata</taxon>
        <taxon>Dinophyceae</taxon>
        <taxon>Suessiales</taxon>
        <taxon>Symbiodiniaceae</taxon>
        <taxon>Symbiodinium</taxon>
    </lineage>
</organism>
<comment type="caution">
    <text evidence="2">The sequence shown here is derived from an EMBL/GenBank/DDBJ whole genome shotgun (WGS) entry which is preliminary data.</text>
</comment>